<dbReference type="EMBL" id="JAWWNJ010000101">
    <property type="protein sequence ID" value="KAK6995851.1"/>
    <property type="molecule type" value="Genomic_DNA"/>
</dbReference>
<organism evidence="2 3">
    <name type="scientific">Favolaschia claudopus</name>
    <dbReference type="NCBI Taxonomy" id="2862362"/>
    <lineage>
        <taxon>Eukaryota</taxon>
        <taxon>Fungi</taxon>
        <taxon>Dikarya</taxon>
        <taxon>Basidiomycota</taxon>
        <taxon>Agaricomycotina</taxon>
        <taxon>Agaricomycetes</taxon>
        <taxon>Agaricomycetidae</taxon>
        <taxon>Agaricales</taxon>
        <taxon>Marasmiineae</taxon>
        <taxon>Mycenaceae</taxon>
        <taxon>Favolaschia</taxon>
    </lineage>
</organism>
<comment type="caution">
    <text evidence="2">The sequence shown here is derived from an EMBL/GenBank/DDBJ whole genome shotgun (WGS) entry which is preliminary data.</text>
</comment>
<gene>
    <name evidence="2" type="ORF">R3P38DRAFT_2800700</name>
</gene>
<keyword evidence="3" id="KW-1185">Reference proteome</keyword>
<dbReference type="Proteomes" id="UP001362999">
    <property type="component" value="Unassembled WGS sequence"/>
</dbReference>
<protein>
    <submittedName>
        <fullName evidence="2">Uncharacterized protein</fullName>
    </submittedName>
</protein>
<reference evidence="2 3" key="1">
    <citation type="journal article" date="2024" name="J Genomics">
        <title>Draft genome sequencing and assembly of Favolaschia claudopus CIRM-BRFM 2984 isolated from oak limbs.</title>
        <authorList>
            <person name="Navarro D."/>
            <person name="Drula E."/>
            <person name="Chaduli D."/>
            <person name="Cazenave R."/>
            <person name="Ahrendt S."/>
            <person name="Wang J."/>
            <person name="Lipzen A."/>
            <person name="Daum C."/>
            <person name="Barry K."/>
            <person name="Grigoriev I.V."/>
            <person name="Favel A."/>
            <person name="Rosso M.N."/>
            <person name="Martin F."/>
        </authorList>
    </citation>
    <scope>NUCLEOTIDE SEQUENCE [LARGE SCALE GENOMIC DNA]</scope>
    <source>
        <strain evidence="2 3">CIRM-BRFM 2984</strain>
    </source>
</reference>
<accession>A0AAV9ZXS4</accession>
<proteinExistence type="predicted"/>
<evidence type="ECO:0000256" key="1">
    <source>
        <dbReference type="SAM" id="MobiDB-lite"/>
    </source>
</evidence>
<feature type="region of interest" description="Disordered" evidence="1">
    <location>
        <begin position="231"/>
        <end position="255"/>
    </location>
</feature>
<evidence type="ECO:0000313" key="3">
    <source>
        <dbReference type="Proteomes" id="UP001362999"/>
    </source>
</evidence>
<evidence type="ECO:0000313" key="2">
    <source>
        <dbReference type="EMBL" id="KAK6995851.1"/>
    </source>
</evidence>
<dbReference type="AlphaFoldDB" id="A0AAV9ZXS4"/>
<name>A0AAV9ZXS4_9AGAR</name>
<sequence>MVKTVENALPIESPCPTYSRSRVPNLTWLPFLQGGSGISASVEIFDTCIPSTCRFKAFAHEPEPQNLPFELYQDAEAQNLMPSLRQITGLILTSDPGFSEKPGFPHLQAHRDGDQGSTNLKASISVLIFAIDGRLHGRLNNEGRDLIGWNVILPDRYYGEKIRLVRLNYLWVLSIGYPPLTPSNAREALLRRLDEMVKQRTEIPAFAVEMDSTTDGNSSVRSMFQSVYQHTPAGRQEIDSTSRQRGGFPSSRKNE</sequence>